<evidence type="ECO:0000256" key="5">
    <source>
        <dbReference type="ARBA" id="ARBA00024029"/>
    </source>
</evidence>
<evidence type="ECO:0000256" key="2">
    <source>
        <dbReference type="ARBA" id="ARBA00022723"/>
    </source>
</evidence>
<sequence length="233" mass="26112">MRIQDMNWAQVEARVAQDDRCVLPIGSVEQHAYLSLATDMILAERVSVEAAEPLGVPVFPCLPFGMAAGFTAYPGTISLKLRTYLAVIEDMLDSVHRAGFRRILIVNGHGGNAPVNPLIGEWLNDHRDASVKLHDWWRAPNTMAKVLEIDPAASHASWMENFPWTRLEGAPVPDFSKERIDFSAVSRVDAGRKRTRIAEGNYHGVFQRPDAEMLAIWQVGVAETRHEIEHGWH</sequence>
<gene>
    <name evidence="6" type="ORF">GL300_08895</name>
</gene>
<reference evidence="6 7" key="1">
    <citation type="submission" date="2019-11" db="EMBL/GenBank/DDBJ databases">
        <authorList>
            <person name="Dong K."/>
        </authorList>
    </citation>
    <scope>NUCLEOTIDE SEQUENCE [LARGE SCALE GENOMIC DNA]</scope>
    <source>
        <strain evidence="6 7">NBRC 112902</strain>
    </source>
</reference>
<comment type="cofactor">
    <cofactor evidence="1">
        <name>Zn(2+)</name>
        <dbReference type="ChEBI" id="CHEBI:29105"/>
    </cofactor>
</comment>
<evidence type="ECO:0000256" key="1">
    <source>
        <dbReference type="ARBA" id="ARBA00001947"/>
    </source>
</evidence>
<organism evidence="6 7">
    <name type="scientific">Paracoccus litorisediminis</name>
    <dbReference type="NCBI Taxonomy" id="2006130"/>
    <lineage>
        <taxon>Bacteria</taxon>
        <taxon>Pseudomonadati</taxon>
        <taxon>Pseudomonadota</taxon>
        <taxon>Alphaproteobacteria</taxon>
        <taxon>Rhodobacterales</taxon>
        <taxon>Paracoccaceae</taxon>
        <taxon>Paracoccus</taxon>
    </lineage>
</organism>
<protein>
    <submittedName>
        <fullName evidence="6">Creatininase family protein</fullName>
    </submittedName>
</protein>
<dbReference type="GO" id="GO:0016811">
    <property type="term" value="F:hydrolase activity, acting on carbon-nitrogen (but not peptide) bonds, in linear amides"/>
    <property type="evidence" value="ECO:0007669"/>
    <property type="project" value="TreeGrafter"/>
</dbReference>
<evidence type="ECO:0000313" key="7">
    <source>
        <dbReference type="Proteomes" id="UP000449846"/>
    </source>
</evidence>
<comment type="similarity">
    <text evidence="5">Belongs to the creatininase superfamily.</text>
</comment>
<evidence type="ECO:0000256" key="3">
    <source>
        <dbReference type="ARBA" id="ARBA00022801"/>
    </source>
</evidence>
<keyword evidence="3" id="KW-0378">Hydrolase</keyword>
<dbReference type="PANTHER" id="PTHR35005">
    <property type="entry name" value="3-DEHYDRO-SCYLLO-INOSOSE HYDROLASE"/>
    <property type="match status" value="1"/>
</dbReference>
<dbReference type="EMBL" id="WMIG01000003">
    <property type="protein sequence ID" value="MTH59328.1"/>
    <property type="molecule type" value="Genomic_DNA"/>
</dbReference>
<dbReference type="RefSeq" id="WP_155039278.1">
    <property type="nucleotide sequence ID" value="NZ_JBHGCD010000003.1"/>
</dbReference>
<dbReference type="Gene3D" id="3.40.50.10310">
    <property type="entry name" value="Creatininase"/>
    <property type="match status" value="1"/>
</dbReference>
<dbReference type="AlphaFoldDB" id="A0A844HK00"/>
<dbReference type="PANTHER" id="PTHR35005:SF1">
    <property type="entry name" value="2-AMINO-5-FORMYLAMINO-6-RIBOSYLAMINOPYRIMIDIN-4(3H)-ONE 5'-MONOPHOSPHATE DEFORMYLASE"/>
    <property type="match status" value="1"/>
</dbReference>
<comment type="caution">
    <text evidence="6">The sequence shown here is derived from an EMBL/GenBank/DDBJ whole genome shotgun (WGS) entry which is preliminary data.</text>
</comment>
<keyword evidence="2" id="KW-0479">Metal-binding</keyword>
<dbReference type="OrthoDB" id="9801445at2"/>
<dbReference type="GO" id="GO:0046872">
    <property type="term" value="F:metal ion binding"/>
    <property type="evidence" value="ECO:0007669"/>
    <property type="project" value="UniProtKB-KW"/>
</dbReference>
<dbReference type="SUPFAM" id="SSF102215">
    <property type="entry name" value="Creatininase"/>
    <property type="match status" value="1"/>
</dbReference>
<accession>A0A844HK00</accession>
<evidence type="ECO:0000256" key="4">
    <source>
        <dbReference type="ARBA" id="ARBA00022833"/>
    </source>
</evidence>
<proteinExistence type="inferred from homology"/>
<keyword evidence="4" id="KW-0862">Zinc</keyword>
<dbReference type="InterPro" id="IPR003785">
    <property type="entry name" value="Creatininase/forma_Hydrolase"/>
</dbReference>
<dbReference type="Pfam" id="PF02633">
    <property type="entry name" value="Creatininase"/>
    <property type="match status" value="1"/>
</dbReference>
<dbReference type="GO" id="GO:0009231">
    <property type="term" value="P:riboflavin biosynthetic process"/>
    <property type="evidence" value="ECO:0007669"/>
    <property type="project" value="TreeGrafter"/>
</dbReference>
<dbReference type="InterPro" id="IPR024087">
    <property type="entry name" value="Creatininase-like_sf"/>
</dbReference>
<keyword evidence="7" id="KW-1185">Reference proteome</keyword>
<dbReference type="Proteomes" id="UP000449846">
    <property type="component" value="Unassembled WGS sequence"/>
</dbReference>
<evidence type="ECO:0000313" key="6">
    <source>
        <dbReference type="EMBL" id="MTH59328.1"/>
    </source>
</evidence>
<name>A0A844HK00_9RHOB</name>